<evidence type="ECO:0000313" key="1">
    <source>
        <dbReference type="EMBL" id="PQM42305.1"/>
    </source>
</evidence>
<proteinExistence type="predicted"/>
<sequence length="110" mass="12606">MSGTADVISFPRDALFSPSVIDEDFSKTDKVMSGTYFLSNRPEEIVVYRWLWFDDFVRDVEDNGSTSRQGEGGKAFNFGWNYVVSFFTMSKKIIWKATPENLRCDGTEGY</sequence>
<name>A0A314UXK9_PRUYE</name>
<gene>
    <name evidence="1" type="ORF">Pyn_13588</name>
</gene>
<organism evidence="1 2">
    <name type="scientific">Prunus yedoensis var. nudiflora</name>
    <dbReference type="NCBI Taxonomy" id="2094558"/>
    <lineage>
        <taxon>Eukaryota</taxon>
        <taxon>Viridiplantae</taxon>
        <taxon>Streptophyta</taxon>
        <taxon>Embryophyta</taxon>
        <taxon>Tracheophyta</taxon>
        <taxon>Spermatophyta</taxon>
        <taxon>Magnoliopsida</taxon>
        <taxon>eudicotyledons</taxon>
        <taxon>Gunneridae</taxon>
        <taxon>Pentapetalae</taxon>
        <taxon>rosids</taxon>
        <taxon>fabids</taxon>
        <taxon>Rosales</taxon>
        <taxon>Rosaceae</taxon>
        <taxon>Amygdaloideae</taxon>
        <taxon>Amygdaleae</taxon>
        <taxon>Prunus</taxon>
    </lineage>
</organism>
<dbReference type="Proteomes" id="UP000250321">
    <property type="component" value="Unassembled WGS sequence"/>
</dbReference>
<comment type="caution">
    <text evidence="1">The sequence shown here is derived from an EMBL/GenBank/DDBJ whole genome shotgun (WGS) entry which is preliminary data.</text>
</comment>
<dbReference type="EMBL" id="PJQY01002850">
    <property type="protein sequence ID" value="PQM42305.1"/>
    <property type="molecule type" value="Genomic_DNA"/>
</dbReference>
<evidence type="ECO:0000313" key="2">
    <source>
        <dbReference type="Proteomes" id="UP000250321"/>
    </source>
</evidence>
<keyword evidence="2" id="KW-1185">Reference proteome</keyword>
<dbReference type="OrthoDB" id="1421090at2759"/>
<dbReference type="AlphaFoldDB" id="A0A314UXK9"/>
<protein>
    <submittedName>
        <fullName evidence="1">TMV resistance protein N</fullName>
    </submittedName>
</protein>
<accession>A0A314UXK9</accession>
<reference evidence="1 2" key="1">
    <citation type="submission" date="2018-02" db="EMBL/GenBank/DDBJ databases">
        <title>Draft genome of wild Prunus yedoensis var. nudiflora.</title>
        <authorList>
            <person name="Baek S."/>
            <person name="Kim J.-H."/>
            <person name="Choi K."/>
            <person name="Kim G.-B."/>
            <person name="Cho A."/>
            <person name="Jang H."/>
            <person name="Shin C.-H."/>
            <person name="Yu H.-J."/>
            <person name="Mun J.-H."/>
        </authorList>
    </citation>
    <scope>NUCLEOTIDE SEQUENCE [LARGE SCALE GENOMIC DNA]</scope>
    <source>
        <strain evidence="2">cv. Jeju island</strain>
        <tissue evidence="1">Leaf</tissue>
    </source>
</reference>